<name>A0ABT3IJK9_9BACT</name>
<evidence type="ECO:0000313" key="1">
    <source>
        <dbReference type="EMBL" id="MCW3483939.1"/>
    </source>
</evidence>
<dbReference type="RefSeq" id="WP_264729458.1">
    <property type="nucleotide sequence ID" value="NZ_JAPDNR010000001.1"/>
</dbReference>
<dbReference type="Proteomes" id="UP001207742">
    <property type="component" value="Unassembled WGS sequence"/>
</dbReference>
<gene>
    <name evidence="1" type="ORF">OL497_08545</name>
</gene>
<proteinExistence type="predicted"/>
<protein>
    <submittedName>
        <fullName evidence="1">Uncharacterized protein</fullName>
    </submittedName>
</protein>
<comment type="caution">
    <text evidence="1">The sequence shown here is derived from an EMBL/GenBank/DDBJ whole genome shotgun (WGS) entry which is preliminary data.</text>
</comment>
<reference evidence="1 2" key="1">
    <citation type="submission" date="2022-10" db="EMBL/GenBank/DDBJ databases">
        <title>Chitinophaga nivalis PC15 sp. nov., isolated from Pyeongchang county, South Korea.</title>
        <authorList>
            <person name="Trinh H.N."/>
        </authorList>
    </citation>
    <scope>NUCLEOTIDE SEQUENCE [LARGE SCALE GENOMIC DNA]</scope>
    <source>
        <strain evidence="1 2">PC14</strain>
    </source>
</reference>
<evidence type="ECO:0000313" key="2">
    <source>
        <dbReference type="Proteomes" id="UP001207742"/>
    </source>
</evidence>
<keyword evidence="2" id="KW-1185">Reference proteome</keyword>
<organism evidence="1 2">
    <name type="scientific">Chitinophaga nivalis</name>
    <dbReference type="NCBI Taxonomy" id="2991709"/>
    <lineage>
        <taxon>Bacteria</taxon>
        <taxon>Pseudomonadati</taxon>
        <taxon>Bacteroidota</taxon>
        <taxon>Chitinophagia</taxon>
        <taxon>Chitinophagales</taxon>
        <taxon>Chitinophagaceae</taxon>
        <taxon>Chitinophaga</taxon>
    </lineage>
</organism>
<dbReference type="EMBL" id="JAPDNS010000001">
    <property type="protein sequence ID" value="MCW3483939.1"/>
    <property type="molecule type" value="Genomic_DNA"/>
</dbReference>
<sequence length="69" mass="7735">MKKQKPIGIILERNALRKVIGGLNQMAADCNAQGRCIPDWFPNTCTAYGESCKCQPVAVMFFYKCKFMG</sequence>
<accession>A0ABT3IJK9</accession>